<dbReference type="Proteomes" id="UP000019229">
    <property type="component" value="Chromosome"/>
</dbReference>
<evidence type="ECO:0000313" key="4">
    <source>
        <dbReference type="Proteomes" id="UP000019229"/>
    </source>
</evidence>
<keyword evidence="2" id="KW-0472">Membrane</keyword>
<dbReference type="RefSeq" id="WP_025279629.1">
    <property type="nucleotide sequence ID" value="NZ_CP007154.1"/>
</dbReference>
<dbReference type="OrthoDB" id="403582at2"/>
<dbReference type="KEGG" id="mbc:MYB_01780"/>
<dbReference type="HOGENOM" id="CLU_865492_0_0_14"/>
<feature type="transmembrane region" description="Helical" evidence="2">
    <location>
        <begin position="7"/>
        <end position="27"/>
    </location>
</feature>
<keyword evidence="4" id="KW-1185">Reference proteome</keyword>
<keyword evidence="2" id="KW-0812">Transmembrane</keyword>
<dbReference type="eggNOG" id="ENOG5031ZAS">
    <property type="taxonomic scope" value="Bacteria"/>
</dbReference>
<evidence type="ECO:0000313" key="3">
    <source>
        <dbReference type="EMBL" id="AHH45365.1"/>
    </source>
</evidence>
<proteinExistence type="predicted"/>
<reference evidence="3 4" key="1">
    <citation type="journal article" date="2014" name="Genome Announc.">
        <title>Complete Genome Sequence of Mycoplasma bovoculi Strain M165/69T (ATCC 29104).</title>
        <authorList>
            <person name="Calcutt M.J."/>
            <person name="Foecking M.F."/>
        </authorList>
    </citation>
    <scope>NUCLEOTIDE SEQUENCE [LARGE SCALE GENOMIC DNA]</scope>
    <source>
        <strain evidence="3">M165/69</strain>
    </source>
</reference>
<feature type="compositionally biased region" description="Polar residues" evidence="1">
    <location>
        <begin position="124"/>
        <end position="142"/>
    </location>
</feature>
<evidence type="ECO:0000256" key="1">
    <source>
        <dbReference type="SAM" id="MobiDB-lite"/>
    </source>
</evidence>
<sequence>MTKKSKLIIAGSTVLAGSIIIAIAVPLSQKANQPTPEQKQEQQQDDDSKKTGENSGQVETNKQQDDLQKANQPTPEQKQEQEKTPPLTEENKGQVDSQKDSTKEKQKDGAESASGEDNKAAQPMKSQVDSKNNGTENQQNGPEVSGKVEKHDTIESIKQKGTELQSQLTPVNLYFRDKYFFLRLQTSKTTYDKIKNDRLKFVLEKGLREYIEQAAEVEQNHQTSYYLNYLDEHNGNVSFEITSDQSYGGNDEKGTYKVTKVWLSKDPSETNLLKKDSKTVKVQ</sequence>
<keyword evidence="2" id="KW-1133">Transmembrane helix</keyword>
<name>W5UU80_9BACT</name>
<dbReference type="EMBL" id="CP007154">
    <property type="protein sequence ID" value="AHH45365.1"/>
    <property type="molecule type" value="Genomic_DNA"/>
</dbReference>
<feature type="region of interest" description="Disordered" evidence="1">
    <location>
        <begin position="29"/>
        <end position="150"/>
    </location>
</feature>
<gene>
    <name evidence="3" type="primary">vpbE</name>
    <name evidence="3" type="ORF">MYB_01780</name>
</gene>
<organism evidence="3 4">
    <name type="scientific">Mesomycoplasma bovoculi M165/69</name>
    <dbReference type="NCBI Taxonomy" id="743966"/>
    <lineage>
        <taxon>Bacteria</taxon>
        <taxon>Bacillati</taxon>
        <taxon>Mycoplasmatota</taxon>
        <taxon>Mycoplasmoidales</taxon>
        <taxon>Metamycoplasmataceae</taxon>
        <taxon>Mesomycoplasma</taxon>
    </lineage>
</organism>
<dbReference type="AlphaFoldDB" id="W5UU80"/>
<feature type="compositionally biased region" description="Basic and acidic residues" evidence="1">
    <location>
        <begin position="77"/>
        <end position="110"/>
    </location>
</feature>
<accession>W5UU80</accession>
<dbReference type="PATRIC" id="fig|743966.3.peg.360"/>
<evidence type="ECO:0000256" key="2">
    <source>
        <dbReference type="SAM" id="Phobius"/>
    </source>
</evidence>
<feature type="compositionally biased region" description="Basic and acidic residues" evidence="1">
    <location>
        <begin position="38"/>
        <end position="52"/>
    </location>
</feature>
<protein>
    <submittedName>
        <fullName evidence="3">Putative phase variable surface protein VpbE</fullName>
    </submittedName>
</protein>